<dbReference type="EMBL" id="JBHLTP010000003">
    <property type="protein sequence ID" value="MFC0522467.1"/>
    <property type="molecule type" value="Genomic_DNA"/>
</dbReference>
<evidence type="ECO:0000313" key="6">
    <source>
        <dbReference type="EMBL" id="MFC0522467.1"/>
    </source>
</evidence>
<dbReference type="InterPro" id="IPR016122">
    <property type="entry name" value="SpoOB_C"/>
</dbReference>
<evidence type="ECO:0000256" key="1">
    <source>
        <dbReference type="ARBA" id="ARBA00022553"/>
    </source>
</evidence>
<dbReference type="SUPFAM" id="SSF55890">
    <property type="entry name" value="Sporulation response regulatory protein Spo0B"/>
    <property type="match status" value="1"/>
</dbReference>
<dbReference type="InterPro" id="IPR039506">
    <property type="entry name" value="SPOB_a"/>
</dbReference>
<dbReference type="Pfam" id="PF14689">
    <property type="entry name" value="SPOB_a"/>
    <property type="match status" value="1"/>
</dbReference>
<evidence type="ECO:0000256" key="3">
    <source>
        <dbReference type="ARBA" id="ARBA00022777"/>
    </source>
</evidence>
<reference evidence="6 7" key="1">
    <citation type="submission" date="2024-09" db="EMBL/GenBank/DDBJ databases">
        <authorList>
            <person name="Sun Q."/>
            <person name="Mori K."/>
        </authorList>
    </citation>
    <scope>NUCLEOTIDE SEQUENCE [LARGE SCALE GENOMIC DNA]</scope>
    <source>
        <strain evidence="6 7">NCAIM B.02529</strain>
    </source>
</reference>
<keyword evidence="2" id="KW-0808">Transferase</keyword>
<organism evidence="6 7">
    <name type="scientific">Pontibacillus salicampi</name>
    <dbReference type="NCBI Taxonomy" id="1449801"/>
    <lineage>
        <taxon>Bacteria</taxon>
        <taxon>Bacillati</taxon>
        <taxon>Bacillota</taxon>
        <taxon>Bacilli</taxon>
        <taxon>Bacillales</taxon>
        <taxon>Bacillaceae</taxon>
        <taxon>Pontibacillus</taxon>
    </lineage>
</organism>
<dbReference type="Pfam" id="PF14682">
    <property type="entry name" value="SPOB_ab"/>
    <property type="match status" value="1"/>
</dbReference>
<evidence type="ECO:0000256" key="2">
    <source>
        <dbReference type="ARBA" id="ARBA00022679"/>
    </source>
</evidence>
<dbReference type="Proteomes" id="UP001589836">
    <property type="component" value="Unassembled WGS sequence"/>
</dbReference>
<accession>A0ABV6LJG7</accession>
<sequence>MEIQEVTNLLKHYRHDWMNQLQLVHGYASMDKMDKVKEKVQAIIDASREESKLMSLHAPQFALWLIQFNMMHQDIRLTYNVTATVDFSNEDQSLFETCTDVVSVIKDHKDTLSLIQLHVDIGKGKEGCVHIRMNGSLHNEEAFCERISSLENVQDLNTTMERNETLYIISIKTKER</sequence>
<dbReference type="Gene3D" id="1.10.287.130">
    <property type="match status" value="1"/>
</dbReference>
<protein>
    <submittedName>
        <fullName evidence="6">Spo0B domain-containing protein</fullName>
    </submittedName>
</protein>
<evidence type="ECO:0000313" key="7">
    <source>
        <dbReference type="Proteomes" id="UP001589836"/>
    </source>
</evidence>
<dbReference type="InterPro" id="IPR037100">
    <property type="entry name" value="Spo0B_C_sf"/>
</dbReference>
<dbReference type="RefSeq" id="WP_377344998.1">
    <property type="nucleotide sequence ID" value="NZ_JBHLTP010000003.1"/>
</dbReference>
<feature type="domain" description="Sporulation initiation phosphotransferase B C-terminal" evidence="4">
    <location>
        <begin position="59"/>
        <end position="156"/>
    </location>
</feature>
<feature type="domain" description="SpoOB alpha-helical" evidence="5">
    <location>
        <begin position="2"/>
        <end position="55"/>
    </location>
</feature>
<dbReference type="Gene3D" id="3.30.565.30">
    <property type="entry name" value="Sporulation initiation phosphotransferase B (SpoOB), C-terminal domain"/>
    <property type="match status" value="1"/>
</dbReference>
<gene>
    <name evidence="6" type="ORF">ACFFGV_02535</name>
</gene>
<proteinExistence type="predicted"/>
<keyword evidence="7" id="KW-1185">Reference proteome</keyword>
<name>A0ABV6LJG7_9BACI</name>
<keyword evidence="3" id="KW-0418">Kinase</keyword>
<evidence type="ECO:0000259" key="4">
    <source>
        <dbReference type="Pfam" id="PF14682"/>
    </source>
</evidence>
<dbReference type="InterPro" id="IPR016120">
    <property type="entry name" value="Sig_transdc_His_kin_SpoOB"/>
</dbReference>
<evidence type="ECO:0000259" key="5">
    <source>
        <dbReference type="Pfam" id="PF14689"/>
    </source>
</evidence>
<keyword evidence="1" id="KW-0597">Phosphoprotein</keyword>
<comment type="caution">
    <text evidence="6">The sequence shown here is derived from an EMBL/GenBank/DDBJ whole genome shotgun (WGS) entry which is preliminary data.</text>
</comment>